<protein>
    <recommendedName>
        <fullName evidence="2">histidine kinase</fullName>
        <ecNumber evidence="2">2.7.13.3</ecNumber>
    </recommendedName>
</protein>
<dbReference type="Gene3D" id="3.30.565.10">
    <property type="entry name" value="Histidine kinase-like ATPase, C-terminal domain"/>
    <property type="match status" value="1"/>
</dbReference>
<evidence type="ECO:0000256" key="8">
    <source>
        <dbReference type="SAM" id="Phobius"/>
    </source>
</evidence>
<feature type="domain" description="Histidine kinase" evidence="9">
    <location>
        <begin position="202"/>
        <end position="423"/>
    </location>
</feature>
<dbReference type="InterPro" id="IPR005467">
    <property type="entry name" value="His_kinase_dom"/>
</dbReference>
<feature type="transmembrane region" description="Helical" evidence="8">
    <location>
        <begin position="125"/>
        <end position="147"/>
    </location>
</feature>
<name>A0A941HU25_9CAUL</name>
<dbReference type="SUPFAM" id="SSF55874">
    <property type="entry name" value="ATPase domain of HSP90 chaperone/DNA topoisomerase II/histidine kinase"/>
    <property type="match status" value="1"/>
</dbReference>
<feature type="transmembrane region" description="Helical" evidence="8">
    <location>
        <begin position="27"/>
        <end position="51"/>
    </location>
</feature>
<comment type="caution">
    <text evidence="11">The sequence shown here is derived from an EMBL/GenBank/DDBJ whole genome shotgun (WGS) entry which is preliminary data.</text>
</comment>
<keyword evidence="4" id="KW-0808">Transferase</keyword>
<keyword evidence="3 7" id="KW-0597">Phosphoprotein</keyword>
<feature type="modified residue" description="4-aspartylphosphate" evidence="7">
    <location>
        <position position="490"/>
    </location>
</feature>
<dbReference type="Pfam" id="PF00512">
    <property type="entry name" value="HisKA"/>
    <property type="match status" value="1"/>
</dbReference>
<dbReference type="SUPFAM" id="SSF52172">
    <property type="entry name" value="CheY-like"/>
    <property type="match status" value="1"/>
</dbReference>
<organism evidence="11 12">
    <name type="scientific">Phenylobacterium glaciei</name>
    <dbReference type="NCBI Taxonomy" id="2803784"/>
    <lineage>
        <taxon>Bacteria</taxon>
        <taxon>Pseudomonadati</taxon>
        <taxon>Pseudomonadota</taxon>
        <taxon>Alphaproteobacteria</taxon>
        <taxon>Caulobacterales</taxon>
        <taxon>Caulobacteraceae</taxon>
        <taxon>Phenylobacterium</taxon>
    </lineage>
</organism>
<dbReference type="SUPFAM" id="SSF47384">
    <property type="entry name" value="Homodimeric domain of signal transducing histidine kinase"/>
    <property type="match status" value="1"/>
</dbReference>
<reference evidence="11" key="1">
    <citation type="submission" date="2021-04" db="EMBL/GenBank/DDBJ databases">
        <title>Draft genome assembly of strain Phenylobacterium sp. 20VBR1 using MiniION and Illumina platforms.</title>
        <authorList>
            <person name="Thomas F.A."/>
            <person name="Krishnan K.P."/>
            <person name="Sinha R.K."/>
        </authorList>
    </citation>
    <scope>NUCLEOTIDE SEQUENCE</scope>
    <source>
        <strain evidence="11">20VBR1</strain>
    </source>
</reference>
<keyword evidence="8" id="KW-0812">Transmembrane</keyword>
<dbReference type="Pfam" id="PF02518">
    <property type="entry name" value="HATPase_c"/>
    <property type="match status" value="1"/>
</dbReference>
<dbReference type="InterPro" id="IPR003661">
    <property type="entry name" value="HisK_dim/P_dom"/>
</dbReference>
<dbReference type="CDD" id="cd16922">
    <property type="entry name" value="HATPase_EvgS-ArcB-TorS-like"/>
    <property type="match status" value="1"/>
</dbReference>
<sequence>MPWSAASYSSDLMEVIAARRAQVRMRVGLAVGLTLGFGTIVGWAWAFVWFACYGGLQAVEYFVFAKRTPPPWVALTLLFTNSVVFGVFAAEGPLSDGVFGLACWICLLCGGQLNCALTSQKSRAAFLAASTPFALYLAATPFVALWLGAAPRQAAAIAASAALIVVFTHMIWRAAARALTAESAARAQAEAADAAKSAFVAMVSHELRTPISAILAGAVEANDVRSPSGRQSNLDLISSSARMMRTLLDDLLDMSKIEAGRMGVEVTPFDLRQLMLETVQFWGPVARRGGLAFRLEGAHRLPAWVAGDPTRIRQILNNLLSNALKFTESGSITLRMAASPQADGICGLTLEVIDTGPGMTDEQIGGLFTAYGQLSNSVARTHGGTGLGLNISRELARLMGGELVAQSAPGQGATFRLSLDLAVGQADVTAEDAPQEHTGLRVLIVDDHEINRRAFTLILRDAVDFISTAENGQDALDTLALEAFDIVLMDLNMPKMGGLEATRALRAGTGPNRRTPVIALTASAARTEIDVCLAAGMNAFVMKPVEAAELFGAIERVLDAAAVAAAA</sequence>
<dbReference type="Gene3D" id="3.40.50.2300">
    <property type="match status" value="1"/>
</dbReference>
<dbReference type="SMART" id="SM00448">
    <property type="entry name" value="REC"/>
    <property type="match status" value="1"/>
</dbReference>
<dbReference type="InterPro" id="IPR001789">
    <property type="entry name" value="Sig_transdc_resp-reg_receiver"/>
</dbReference>
<dbReference type="InterPro" id="IPR036097">
    <property type="entry name" value="HisK_dim/P_sf"/>
</dbReference>
<keyword evidence="6" id="KW-0902">Two-component regulatory system</keyword>
<evidence type="ECO:0000256" key="1">
    <source>
        <dbReference type="ARBA" id="ARBA00000085"/>
    </source>
</evidence>
<feature type="transmembrane region" description="Helical" evidence="8">
    <location>
        <begin position="71"/>
        <end position="90"/>
    </location>
</feature>
<evidence type="ECO:0000313" key="12">
    <source>
        <dbReference type="Proteomes" id="UP000622580"/>
    </source>
</evidence>
<dbReference type="AlphaFoldDB" id="A0A941HU25"/>
<comment type="catalytic activity">
    <reaction evidence="1">
        <text>ATP + protein L-histidine = ADP + protein N-phospho-L-histidine.</text>
        <dbReference type="EC" id="2.7.13.3"/>
    </reaction>
</comment>
<evidence type="ECO:0000313" key="11">
    <source>
        <dbReference type="EMBL" id="MBR7618199.1"/>
    </source>
</evidence>
<dbReference type="Gene3D" id="1.10.287.130">
    <property type="match status" value="1"/>
</dbReference>
<keyword evidence="12" id="KW-1185">Reference proteome</keyword>
<evidence type="ECO:0000256" key="3">
    <source>
        <dbReference type="ARBA" id="ARBA00022553"/>
    </source>
</evidence>
<evidence type="ECO:0000259" key="10">
    <source>
        <dbReference type="PROSITE" id="PS50110"/>
    </source>
</evidence>
<dbReference type="Pfam" id="PF00072">
    <property type="entry name" value="Response_reg"/>
    <property type="match status" value="1"/>
</dbReference>
<dbReference type="PANTHER" id="PTHR43047">
    <property type="entry name" value="TWO-COMPONENT HISTIDINE PROTEIN KINASE"/>
    <property type="match status" value="1"/>
</dbReference>
<dbReference type="CDD" id="cd17546">
    <property type="entry name" value="REC_hyHK_CKI1_RcsC-like"/>
    <property type="match status" value="1"/>
</dbReference>
<dbReference type="Proteomes" id="UP000622580">
    <property type="component" value="Unassembled WGS sequence"/>
</dbReference>
<dbReference type="InterPro" id="IPR004358">
    <property type="entry name" value="Sig_transdc_His_kin-like_C"/>
</dbReference>
<accession>A0A941HU25</accession>
<dbReference type="CDD" id="cd00082">
    <property type="entry name" value="HisKA"/>
    <property type="match status" value="1"/>
</dbReference>
<dbReference type="EC" id="2.7.13.3" evidence="2"/>
<feature type="transmembrane region" description="Helical" evidence="8">
    <location>
        <begin position="97"/>
        <end position="119"/>
    </location>
</feature>
<keyword evidence="8" id="KW-0472">Membrane</keyword>
<evidence type="ECO:0000259" key="9">
    <source>
        <dbReference type="PROSITE" id="PS50109"/>
    </source>
</evidence>
<keyword evidence="8" id="KW-1133">Transmembrane helix</keyword>
<evidence type="ECO:0000256" key="5">
    <source>
        <dbReference type="ARBA" id="ARBA00022777"/>
    </source>
</evidence>
<feature type="domain" description="Response regulatory" evidence="10">
    <location>
        <begin position="441"/>
        <end position="558"/>
    </location>
</feature>
<dbReference type="InterPro" id="IPR011006">
    <property type="entry name" value="CheY-like_superfamily"/>
</dbReference>
<evidence type="ECO:0000256" key="4">
    <source>
        <dbReference type="ARBA" id="ARBA00022679"/>
    </source>
</evidence>
<dbReference type="InterPro" id="IPR003594">
    <property type="entry name" value="HATPase_dom"/>
</dbReference>
<dbReference type="PRINTS" id="PR00344">
    <property type="entry name" value="BCTRLSENSOR"/>
</dbReference>
<evidence type="ECO:0000256" key="2">
    <source>
        <dbReference type="ARBA" id="ARBA00012438"/>
    </source>
</evidence>
<dbReference type="GO" id="GO:0000155">
    <property type="term" value="F:phosphorelay sensor kinase activity"/>
    <property type="evidence" value="ECO:0007669"/>
    <property type="project" value="InterPro"/>
</dbReference>
<proteinExistence type="predicted"/>
<dbReference type="EMBL" id="JAGSGD010000001">
    <property type="protein sequence ID" value="MBR7618199.1"/>
    <property type="molecule type" value="Genomic_DNA"/>
</dbReference>
<evidence type="ECO:0000256" key="6">
    <source>
        <dbReference type="ARBA" id="ARBA00023012"/>
    </source>
</evidence>
<dbReference type="InterPro" id="IPR036890">
    <property type="entry name" value="HATPase_C_sf"/>
</dbReference>
<evidence type="ECO:0000256" key="7">
    <source>
        <dbReference type="PROSITE-ProRule" id="PRU00169"/>
    </source>
</evidence>
<dbReference type="RefSeq" id="WP_215338050.1">
    <property type="nucleotide sequence ID" value="NZ_JAGSGD010000001.1"/>
</dbReference>
<keyword evidence="5" id="KW-0418">Kinase</keyword>
<dbReference type="SMART" id="SM00387">
    <property type="entry name" value="HATPase_c"/>
    <property type="match status" value="1"/>
</dbReference>
<dbReference type="SMART" id="SM00388">
    <property type="entry name" value="HisKA"/>
    <property type="match status" value="1"/>
</dbReference>
<gene>
    <name evidence="11" type="ORF">JKL49_02260</name>
</gene>
<feature type="transmembrane region" description="Helical" evidence="8">
    <location>
        <begin position="154"/>
        <end position="172"/>
    </location>
</feature>
<dbReference type="FunFam" id="3.30.565.10:FF:000010">
    <property type="entry name" value="Sensor histidine kinase RcsC"/>
    <property type="match status" value="1"/>
</dbReference>
<dbReference type="PROSITE" id="PS50109">
    <property type="entry name" value="HIS_KIN"/>
    <property type="match status" value="1"/>
</dbReference>
<dbReference type="PROSITE" id="PS50110">
    <property type="entry name" value="RESPONSE_REGULATORY"/>
    <property type="match status" value="1"/>
</dbReference>